<accession>A0A857JRP9</accession>
<dbReference type="EMBL" id="MK962690">
    <property type="protein sequence ID" value="QHJ90252.1"/>
    <property type="molecule type" value="Genomic_DNA"/>
</dbReference>
<evidence type="ECO:0000313" key="2">
    <source>
        <dbReference type="EMBL" id="QHJ90252.1"/>
    </source>
</evidence>
<dbReference type="AlphaFoldDB" id="A0A857JRP9"/>
<sequence>MFTRTVFPSPRLSPNRRAKGAPPLKPECGSTNLSNANQNKNLMVRNYNLMFGCVGVITQIRTIKKGF</sequence>
<feature type="region of interest" description="Disordered" evidence="1">
    <location>
        <begin position="1"/>
        <end position="35"/>
    </location>
</feature>
<evidence type="ECO:0000256" key="1">
    <source>
        <dbReference type="SAM" id="MobiDB-lite"/>
    </source>
</evidence>
<proteinExistence type="predicted"/>
<organism evidence="2">
    <name type="scientific">Aeromonas hydrophila</name>
    <dbReference type="NCBI Taxonomy" id="644"/>
    <lineage>
        <taxon>Bacteria</taxon>
        <taxon>Pseudomonadati</taxon>
        <taxon>Pseudomonadota</taxon>
        <taxon>Gammaproteobacteria</taxon>
        <taxon>Aeromonadales</taxon>
        <taxon>Aeromonadaceae</taxon>
        <taxon>Aeromonas</taxon>
    </lineage>
</organism>
<keyword evidence="2" id="KW-0614">Plasmid</keyword>
<reference evidence="2" key="1">
    <citation type="submission" date="2019-05" db="EMBL/GenBank/DDBJ databases">
        <authorList>
            <person name="Perez Valdespino A."/>
            <person name="Curiel Quesada E."/>
            <person name="Perez Garcia D."/>
        </authorList>
    </citation>
    <scope>NUCLEOTIDE SEQUENCE</scope>
    <source>
        <strain evidence="2">RO13</strain>
        <plasmid evidence="2">pAerX</plasmid>
    </source>
</reference>
<dbReference type="RefSeq" id="WP_202979403.1">
    <property type="nucleotide sequence ID" value="NZ_MK962690.1"/>
</dbReference>
<protein>
    <submittedName>
        <fullName evidence="2">Uncharacterized protein</fullName>
    </submittedName>
</protein>
<name>A0A857JRP9_AERHY</name>
<geneLocation type="plasmid" evidence="2">
    <name>pAerX</name>
</geneLocation>